<dbReference type="EMBL" id="JAVFKD010000014">
    <property type="protein sequence ID" value="KAK5991157.1"/>
    <property type="molecule type" value="Genomic_DNA"/>
</dbReference>
<evidence type="ECO:0000256" key="4">
    <source>
        <dbReference type="ARBA" id="ARBA00037096"/>
    </source>
</evidence>
<protein>
    <submittedName>
        <fullName evidence="7">Short chain dehydrogenase</fullName>
    </submittedName>
</protein>
<dbReference type="Proteomes" id="UP001338125">
    <property type="component" value="Unassembled WGS sequence"/>
</dbReference>
<evidence type="ECO:0000256" key="2">
    <source>
        <dbReference type="ARBA" id="ARBA00022857"/>
    </source>
</evidence>
<evidence type="ECO:0000256" key="5">
    <source>
        <dbReference type="RuleBase" id="RU000363"/>
    </source>
</evidence>
<sequence length="379" mass="41040">MWQMYNLLMALQGCSPVERGTSARRILAELHLPFRTLHQQSSVAHLRRSATPTSGTNTGNPSDAMSQSPPIVIKRLDRHTTSYPFIDPQRFQGALLGRVAVVTGAGRGIGKAIALAFSQAGANVACVSRTRQETNEVVQEIARLGYPKALGICADVSSDVGISEIITETKQTFGAIHILVNNAGLDRIGSLQHDPSFSSWWHVFEVNTKGPVALTRQVLAGMLSQNKGVLIHIGSRNAISNHPFMTAYSASKAALLRFHQCLHLELQGTNVQTFYLQPGDVATSFMHGGIANAEEVKQAPELQSMVNIMQEAMTEGQSNSPRLAADTCVALAALPDASPLSGLYLDATHDLEQMLADLCRGKDSTIKKWELYSLKADIL</sequence>
<dbReference type="InterPro" id="IPR020904">
    <property type="entry name" value="Sc_DH/Rdtase_CS"/>
</dbReference>
<keyword evidence="8" id="KW-1185">Reference proteome</keyword>
<gene>
    <name evidence="7" type="ORF">PT974_09435</name>
</gene>
<dbReference type="SUPFAM" id="SSF51735">
    <property type="entry name" value="NAD(P)-binding Rossmann-fold domains"/>
    <property type="match status" value="1"/>
</dbReference>
<dbReference type="PANTHER" id="PTHR44196">
    <property type="entry name" value="DEHYDROGENASE/REDUCTASE SDR FAMILY MEMBER 7B"/>
    <property type="match status" value="1"/>
</dbReference>
<dbReference type="InterPro" id="IPR002347">
    <property type="entry name" value="SDR_fam"/>
</dbReference>
<evidence type="ECO:0000256" key="6">
    <source>
        <dbReference type="SAM" id="MobiDB-lite"/>
    </source>
</evidence>
<accession>A0ABR0SH55</accession>
<evidence type="ECO:0000256" key="3">
    <source>
        <dbReference type="ARBA" id="ARBA00023002"/>
    </source>
</evidence>
<evidence type="ECO:0000256" key="1">
    <source>
        <dbReference type="ARBA" id="ARBA00006484"/>
    </source>
</evidence>
<comment type="function">
    <text evidence="4">Putative oxidoreductase.</text>
</comment>
<feature type="region of interest" description="Disordered" evidence="6">
    <location>
        <begin position="41"/>
        <end position="68"/>
    </location>
</feature>
<comment type="similarity">
    <text evidence="1 5">Belongs to the short-chain dehydrogenases/reductases (SDR) family.</text>
</comment>
<dbReference type="Pfam" id="PF00106">
    <property type="entry name" value="adh_short"/>
    <property type="match status" value="1"/>
</dbReference>
<comment type="caution">
    <text evidence="7">The sequence shown here is derived from an EMBL/GenBank/DDBJ whole genome shotgun (WGS) entry which is preliminary data.</text>
</comment>
<keyword evidence="3" id="KW-0560">Oxidoreductase</keyword>
<name>A0ABR0SH55_9HYPO</name>
<dbReference type="PROSITE" id="PS00061">
    <property type="entry name" value="ADH_SHORT"/>
    <property type="match status" value="1"/>
</dbReference>
<feature type="compositionally biased region" description="Polar residues" evidence="6">
    <location>
        <begin position="50"/>
        <end position="68"/>
    </location>
</feature>
<dbReference type="PRINTS" id="PR00081">
    <property type="entry name" value="GDHRDH"/>
</dbReference>
<dbReference type="PRINTS" id="PR00080">
    <property type="entry name" value="SDRFAMILY"/>
</dbReference>
<organism evidence="7 8">
    <name type="scientific">Cladobotryum mycophilum</name>
    <dbReference type="NCBI Taxonomy" id="491253"/>
    <lineage>
        <taxon>Eukaryota</taxon>
        <taxon>Fungi</taxon>
        <taxon>Dikarya</taxon>
        <taxon>Ascomycota</taxon>
        <taxon>Pezizomycotina</taxon>
        <taxon>Sordariomycetes</taxon>
        <taxon>Hypocreomycetidae</taxon>
        <taxon>Hypocreales</taxon>
        <taxon>Hypocreaceae</taxon>
        <taxon>Cladobotryum</taxon>
    </lineage>
</organism>
<reference evidence="7 8" key="1">
    <citation type="submission" date="2024-01" db="EMBL/GenBank/DDBJ databases">
        <title>Complete genome of Cladobotryum mycophilum ATHUM6906.</title>
        <authorList>
            <person name="Christinaki A.C."/>
            <person name="Myridakis A.I."/>
            <person name="Kouvelis V.N."/>
        </authorList>
    </citation>
    <scope>NUCLEOTIDE SEQUENCE [LARGE SCALE GENOMIC DNA]</scope>
    <source>
        <strain evidence="7 8">ATHUM6906</strain>
    </source>
</reference>
<evidence type="ECO:0000313" key="8">
    <source>
        <dbReference type="Proteomes" id="UP001338125"/>
    </source>
</evidence>
<keyword evidence="2" id="KW-0521">NADP</keyword>
<evidence type="ECO:0000313" key="7">
    <source>
        <dbReference type="EMBL" id="KAK5991157.1"/>
    </source>
</evidence>
<proteinExistence type="inferred from homology"/>
<dbReference type="InterPro" id="IPR036291">
    <property type="entry name" value="NAD(P)-bd_dom_sf"/>
</dbReference>
<dbReference type="PANTHER" id="PTHR44196:SF1">
    <property type="entry name" value="DEHYDROGENASE_REDUCTASE SDR FAMILY MEMBER 7B"/>
    <property type="match status" value="1"/>
</dbReference>
<dbReference type="Gene3D" id="3.40.50.720">
    <property type="entry name" value="NAD(P)-binding Rossmann-like Domain"/>
    <property type="match status" value="1"/>
</dbReference>
<dbReference type="CDD" id="cd05233">
    <property type="entry name" value="SDR_c"/>
    <property type="match status" value="1"/>
</dbReference>